<dbReference type="RefSeq" id="WP_196197032.1">
    <property type="nucleotide sequence ID" value="NZ_JADPRT010000013.1"/>
</dbReference>
<dbReference type="EMBL" id="JADPRT010000013">
    <property type="protein sequence ID" value="MBF9071877.1"/>
    <property type="molecule type" value="Genomic_DNA"/>
</dbReference>
<feature type="domain" description="TsaA-like" evidence="3">
    <location>
        <begin position="7"/>
        <end position="139"/>
    </location>
</feature>
<evidence type="ECO:0000313" key="4">
    <source>
        <dbReference type="EMBL" id="MBF9071877.1"/>
    </source>
</evidence>
<keyword evidence="4" id="KW-0808">Transferase</keyword>
<dbReference type="PANTHER" id="PTHR12818">
    <property type="entry name" value="TRNA (ADENINE(37)-N6)-METHYLTRANSFERASE"/>
    <property type="match status" value="1"/>
</dbReference>
<proteinExistence type="inferred from homology"/>
<dbReference type="InterPro" id="IPR023370">
    <property type="entry name" value="TrmO-like_N"/>
</dbReference>
<evidence type="ECO:0000259" key="3">
    <source>
        <dbReference type="PROSITE" id="PS51668"/>
    </source>
</evidence>
<organism evidence="4 5">
    <name type="scientific">Streptacidiphilus fuscans</name>
    <dbReference type="NCBI Taxonomy" id="2789292"/>
    <lineage>
        <taxon>Bacteria</taxon>
        <taxon>Bacillati</taxon>
        <taxon>Actinomycetota</taxon>
        <taxon>Actinomycetes</taxon>
        <taxon>Kitasatosporales</taxon>
        <taxon>Streptomycetaceae</taxon>
        <taxon>Streptacidiphilus</taxon>
    </lineage>
</organism>
<dbReference type="InterPro" id="IPR036414">
    <property type="entry name" value="YaeB_N_sf"/>
</dbReference>
<dbReference type="Proteomes" id="UP000657385">
    <property type="component" value="Unassembled WGS sequence"/>
</dbReference>
<keyword evidence="1" id="KW-0949">S-adenosyl-L-methionine</keyword>
<name>A0A931BAW9_9ACTN</name>
<sequence>MPDPYLFEAVAHVINDRTEVSDDYWGGVPSIIRLREDLPENTLAGLNEFSHLQVVFKFHLAVPGDVHLGARSPRNDPRWEPSGTFAHRNHRRPAQIGVSHPCLIKIDGRDLHVVDLDAVDGTPVLDIAPWFADFGPRGEVHQPTWPSEMLANYWTEPA</sequence>
<dbReference type="GO" id="GO:0008168">
    <property type="term" value="F:methyltransferase activity"/>
    <property type="evidence" value="ECO:0007669"/>
    <property type="project" value="UniProtKB-KW"/>
</dbReference>
<protein>
    <submittedName>
        <fullName evidence="4">SAM-dependent methyltransferase</fullName>
    </submittedName>
</protein>
<evidence type="ECO:0000256" key="1">
    <source>
        <dbReference type="ARBA" id="ARBA00022691"/>
    </source>
</evidence>
<dbReference type="PANTHER" id="PTHR12818:SF0">
    <property type="entry name" value="TRNA (ADENINE(37)-N6)-METHYLTRANSFERASE"/>
    <property type="match status" value="1"/>
</dbReference>
<evidence type="ECO:0000313" key="5">
    <source>
        <dbReference type="Proteomes" id="UP000657385"/>
    </source>
</evidence>
<comment type="similarity">
    <text evidence="2">Belongs to the tRNA methyltransferase O family.</text>
</comment>
<comment type="caution">
    <text evidence="4">The sequence shown here is derived from an EMBL/GenBank/DDBJ whole genome shotgun (WGS) entry which is preliminary data.</text>
</comment>
<dbReference type="InterPro" id="IPR040372">
    <property type="entry name" value="YaeB-like"/>
</dbReference>
<evidence type="ECO:0000256" key="2">
    <source>
        <dbReference type="ARBA" id="ARBA00033753"/>
    </source>
</evidence>
<dbReference type="PROSITE" id="PS51668">
    <property type="entry name" value="TSAA_2"/>
    <property type="match status" value="1"/>
</dbReference>
<dbReference type="SUPFAM" id="SSF118196">
    <property type="entry name" value="YaeB-like"/>
    <property type="match status" value="1"/>
</dbReference>
<dbReference type="InterPro" id="IPR036413">
    <property type="entry name" value="YaeB-like_sf"/>
</dbReference>
<reference evidence="4" key="1">
    <citation type="submission" date="2020-11" db="EMBL/GenBank/DDBJ databases">
        <title>Isolation and identification of active actinomycetes.</title>
        <authorList>
            <person name="Yu B."/>
        </authorList>
    </citation>
    <scope>NUCLEOTIDE SEQUENCE</scope>
    <source>
        <strain evidence="4">NEAU-YB345</strain>
    </source>
</reference>
<keyword evidence="5" id="KW-1185">Reference proteome</keyword>
<keyword evidence="4" id="KW-0489">Methyltransferase</keyword>
<accession>A0A931BAW9</accession>
<dbReference type="Pfam" id="PF01980">
    <property type="entry name" value="TrmO_N"/>
    <property type="match status" value="1"/>
</dbReference>
<dbReference type="AlphaFoldDB" id="A0A931BAW9"/>
<gene>
    <name evidence="4" type="ORF">I2501_28020</name>
</gene>
<dbReference type="Gene3D" id="2.40.30.70">
    <property type="entry name" value="YaeB-like"/>
    <property type="match status" value="1"/>
</dbReference>
<dbReference type="GO" id="GO:0032259">
    <property type="term" value="P:methylation"/>
    <property type="evidence" value="ECO:0007669"/>
    <property type="project" value="UniProtKB-KW"/>
</dbReference>